<evidence type="ECO:0000313" key="3">
    <source>
        <dbReference type="EMBL" id="CEK10834.1"/>
    </source>
</evidence>
<keyword evidence="2" id="KW-0810">Translation regulation</keyword>
<dbReference type="GO" id="GO:0005737">
    <property type="term" value="C:cytoplasm"/>
    <property type="evidence" value="ECO:0007669"/>
    <property type="project" value="UniProtKB-SubCell"/>
</dbReference>
<dbReference type="NCBIfam" id="TIGR00090">
    <property type="entry name" value="rsfS_iojap_ybeB"/>
    <property type="match status" value="1"/>
</dbReference>
<comment type="function">
    <text evidence="2">Functions as a ribosomal silencing factor. Interacts with ribosomal protein uL14 (rplN), blocking formation of intersubunit bridge B8. Prevents association of the 30S and 50S ribosomal subunits and the formation of functional ribosomes, thus repressing translation.</text>
</comment>
<dbReference type="HOGENOM" id="CLU_092688_6_1_6"/>
<dbReference type="InterPro" id="IPR004394">
    <property type="entry name" value="Iojap/RsfS/C7orf30"/>
</dbReference>
<organism evidence="3 4">
    <name type="scientific">Legionella hackeliae</name>
    <dbReference type="NCBI Taxonomy" id="449"/>
    <lineage>
        <taxon>Bacteria</taxon>
        <taxon>Pseudomonadati</taxon>
        <taxon>Pseudomonadota</taxon>
        <taxon>Gammaproteobacteria</taxon>
        <taxon>Legionellales</taxon>
        <taxon>Legionellaceae</taxon>
        <taxon>Legionella</taxon>
    </lineage>
</organism>
<sequence>MSEQPLLLKKLVKALDDNQAIDIVTINVTQQTSVTDYMVICSGRSSRHVKAIAELVIEKMKAEGLKALSQNGLETGEWVLVDFGDFVLHVMLADIRSFYNLEGLWQNPSNN</sequence>
<comment type="similarity">
    <text evidence="1 2">Belongs to the Iojap/RsfS family.</text>
</comment>
<keyword evidence="2" id="KW-0678">Repressor</keyword>
<dbReference type="OrthoDB" id="9793681at2"/>
<protein>
    <recommendedName>
        <fullName evidence="2">Ribosomal silencing factor RsfS</fullName>
    </recommendedName>
</protein>
<dbReference type="HAMAP" id="MF_01477">
    <property type="entry name" value="Iojap_RsfS"/>
    <property type="match status" value="1"/>
</dbReference>
<dbReference type="PATRIC" id="fig|449.7.peg.2328"/>
<comment type="subcellular location">
    <subcellularLocation>
        <location evidence="2">Cytoplasm</location>
    </subcellularLocation>
</comment>
<dbReference type="PANTHER" id="PTHR21043">
    <property type="entry name" value="IOJAP SUPERFAMILY ORTHOLOG"/>
    <property type="match status" value="1"/>
</dbReference>
<dbReference type="PANTHER" id="PTHR21043:SF0">
    <property type="entry name" value="MITOCHONDRIAL ASSEMBLY OF RIBOSOMAL LARGE SUBUNIT PROTEIN 1"/>
    <property type="match status" value="1"/>
</dbReference>
<dbReference type="Pfam" id="PF02410">
    <property type="entry name" value="RsfS"/>
    <property type="match status" value="1"/>
</dbReference>
<name>A0A0A8UVN2_LEGHA</name>
<proteinExistence type="inferred from homology"/>
<evidence type="ECO:0000256" key="2">
    <source>
        <dbReference type="HAMAP-Rule" id="MF_01477"/>
    </source>
</evidence>
<dbReference type="GO" id="GO:0042256">
    <property type="term" value="P:cytosolic ribosome assembly"/>
    <property type="evidence" value="ECO:0007669"/>
    <property type="project" value="UniProtKB-UniRule"/>
</dbReference>
<comment type="subunit">
    <text evidence="2">Interacts with ribosomal protein uL14 (rplN).</text>
</comment>
<dbReference type="KEGG" id="lha:LHA_1801"/>
<dbReference type="SUPFAM" id="SSF81301">
    <property type="entry name" value="Nucleotidyltransferase"/>
    <property type="match status" value="1"/>
</dbReference>
<keyword evidence="2" id="KW-0963">Cytoplasm</keyword>
<accession>A0A0A8UVN2</accession>
<dbReference type="Gene3D" id="3.30.460.10">
    <property type="entry name" value="Beta Polymerase, domain 2"/>
    <property type="match status" value="1"/>
</dbReference>
<evidence type="ECO:0000313" key="4">
    <source>
        <dbReference type="Proteomes" id="UP000032803"/>
    </source>
</evidence>
<dbReference type="STRING" id="449.LHA_1801"/>
<dbReference type="RefSeq" id="WP_045106135.1">
    <property type="nucleotide sequence ID" value="NZ_LN681225.1"/>
</dbReference>
<dbReference type="GO" id="GO:0017148">
    <property type="term" value="P:negative regulation of translation"/>
    <property type="evidence" value="ECO:0007669"/>
    <property type="project" value="UniProtKB-UniRule"/>
</dbReference>
<dbReference type="GO" id="GO:0090071">
    <property type="term" value="P:negative regulation of ribosome biogenesis"/>
    <property type="evidence" value="ECO:0007669"/>
    <property type="project" value="UniProtKB-UniRule"/>
</dbReference>
<keyword evidence="4" id="KW-1185">Reference proteome</keyword>
<dbReference type="InterPro" id="IPR043519">
    <property type="entry name" value="NT_sf"/>
</dbReference>
<gene>
    <name evidence="3" type="primary">ybeB</name>
    <name evidence="2" type="synonym">rsfS</name>
    <name evidence="3" type="ORF">LHA_1801</name>
</gene>
<reference evidence="4" key="1">
    <citation type="submission" date="2014-09" db="EMBL/GenBank/DDBJ databases">
        <authorList>
            <person name="Gomez-Valero L."/>
        </authorList>
    </citation>
    <scope>NUCLEOTIDE SEQUENCE [LARGE SCALE GENOMIC DNA]</scope>
    <source>
        <strain evidence="4">ATCC35250</strain>
    </source>
</reference>
<dbReference type="AlphaFoldDB" id="A0A0A8UVN2"/>
<dbReference type="Proteomes" id="UP000032803">
    <property type="component" value="Chromosome I"/>
</dbReference>
<evidence type="ECO:0000256" key="1">
    <source>
        <dbReference type="ARBA" id="ARBA00010574"/>
    </source>
</evidence>
<dbReference type="EMBL" id="LN681225">
    <property type="protein sequence ID" value="CEK10834.1"/>
    <property type="molecule type" value="Genomic_DNA"/>
</dbReference>
<dbReference type="GO" id="GO:0043023">
    <property type="term" value="F:ribosomal large subunit binding"/>
    <property type="evidence" value="ECO:0007669"/>
    <property type="project" value="TreeGrafter"/>
</dbReference>